<protein>
    <recommendedName>
        <fullName evidence="4">Lipid/polyisoprenoid-binding YceI-like domain-containing protein</fullName>
    </recommendedName>
</protein>
<dbReference type="OrthoDB" id="9847434at2"/>
<feature type="signal peptide" evidence="1">
    <location>
        <begin position="1"/>
        <end position="27"/>
    </location>
</feature>
<organism evidence="2 3">
    <name type="scientific">Ketobacter alkanivorans</name>
    <dbReference type="NCBI Taxonomy" id="1917421"/>
    <lineage>
        <taxon>Bacteria</taxon>
        <taxon>Pseudomonadati</taxon>
        <taxon>Pseudomonadota</taxon>
        <taxon>Gammaproteobacteria</taxon>
        <taxon>Pseudomonadales</taxon>
        <taxon>Ketobacteraceae</taxon>
        <taxon>Ketobacter</taxon>
    </lineage>
</organism>
<dbReference type="RefSeq" id="WP_101892492.1">
    <property type="nucleotide sequence ID" value="NZ_CP022684.1"/>
</dbReference>
<evidence type="ECO:0000313" key="2">
    <source>
        <dbReference type="EMBL" id="AUM11152.1"/>
    </source>
</evidence>
<gene>
    <name evidence="2" type="ORF">Kalk_01305</name>
</gene>
<accession>A0A2K9LFV2</accession>
<name>A0A2K9LFV2_9GAMM</name>
<reference evidence="3" key="1">
    <citation type="submission" date="2017-08" db="EMBL/GenBank/DDBJ databases">
        <title>Direct submision.</title>
        <authorList>
            <person name="Kim S.-J."/>
            <person name="Rhee S.-K."/>
        </authorList>
    </citation>
    <scope>NUCLEOTIDE SEQUENCE [LARGE SCALE GENOMIC DNA]</scope>
    <source>
        <strain evidence="3">GI5</strain>
    </source>
</reference>
<keyword evidence="3" id="KW-1185">Reference proteome</keyword>
<proteinExistence type="predicted"/>
<dbReference type="EMBL" id="CP022684">
    <property type="protein sequence ID" value="AUM11152.1"/>
    <property type="molecule type" value="Genomic_DNA"/>
</dbReference>
<sequence length="158" mass="17195">MKFIGFWNRVIALAGSILCIASTSVLSAESHHLGVKLTDEQSRLLNGYHQPALANFDMNSLSTRSVSAVPLISLTFTAETNLMKGNAFELGANYSSWTLNSNSAQIDVVSVGTSFTLHAPIQQAMDFSKSIREKVELCPEKLLDKLVVDGAVAINYSW</sequence>
<evidence type="ECO:0008006" key="4">
    <source>
        <dbReference type="Google" id="ProtNLM"/>
    </source>
</evidence>
<dbReference type="KEGG" id="kak:Kalk_01305"/>
<dbReference type="Proteomes" id="UP000235116">
    <property type="component" value="Chromosome"/>
</dbReference>
<dbReference type="AlphaFoldDB" id="A0A2K9LFV2"/>
<evidence type="ECO:0000256" key="1">
    <source>
        <dbReference type="SAM" id="SignalP"/>
    </source>
</evidence>
<evidence type="ECO:0000313" key="3">
    <source>
        <dbReference type="Proteomes" id="UP000235116"/>
    </source>
</evidence>
<keyword evidence="1" id="KW-0732">Signal</keyword>
<feature type="chain" id="PRO_5014785078" description="Lipid/polyisoprenoid-binding YceI-like domain-containing protein" evidence="1">
    <location>
        <begin position="28"/>
        <end position="158"/>
    </location>
</feature>